<dbReference type="Proteomes" id="UP001156398">
    <property type="component" value="Unassembled WGS sequence"/>
</dbReference>
<dbReference type="Gene3D" id="3.30.70.3290">
    <property type="match status" value="1"/>
</dbReference>
<dbReference type="InterPro" id="IPR016036">
    <property type="entry name" value="Malonyl_transacylase_ACP-bd"/>
</dbReference>
<keyword evidence="2" id="KW-0596">Phosphopantetheine</keyword>
<evidence type="ECO:0000313" key="12">
    <source>
        <dbReference type="Proteomes" id="UP001156398"/>
    </source>
</evidence>
<dbReference type="SUPFAM" id="SSF101173">
    <property type="entry name" value="Docking domain B of the erythromycin polyketide synthase (DEBS)"/>
    <property type="match status" value="1"/>
</dbReference>
<dbReference type="CDD" id="cd08952">
    <property type="entry name" value="KR_1_SDR_x"/>
    <property type="match status" value="1"/>
</dbReference>
<dbReference type="InterPro" id="IPR009081">
    <property type="entry name" value="PP-bd_ACP"/>
</dbReference>
<feature type="coiled-coil region" evidence="8">
    <location>
        <begin position="4"/>
        <end position="31"/>
    </location>
</feature>
<evidence type="ECO:0000313" key="11">
    <source>
        <dbReference type="EMBL" id="MDI5967338.1"/>
    </source>
</evidence>
<feature type="domain" description="Carrier" evidence="9">
    <location>
        <begin position="1423"/>
        <end position="1498"/>
    </location>
</feature>
<dbReference type="EMBL" id="JAAGKO020000084">
    <property type="protein sequence ID" value="MDI5967338.1"/>
    <property type="molecule type" value="Genomic_DNA"/>
</dbReference>
<dbReference type="Pfam" id="PF00698">
    <property type="entry name" value="Acyl_transf_1"/>
    <property type="match status" value="1"/>
</dbReference>
<comment type="caution">
    <text evidence="11">The sequence shown here is derived from an EMBL/GenBank/DDBJ whole genome shotgun (WGS) entry which is preliminary data.</text>
</comment>
<keyword evidence="7" id="KW-0012">Acyltransferase</keyword>
<dbReference type="Pfam" id="PF00550">
    <property type="entry name" value="PP-binding"/>
    <property type="match status" value="1"/>
</dbReference>
<evidence type="ECO:0000259" key="10">
    <source>
        <dbReference type="PROSITE" id="PS52004"/>
    </source>
</evidence>
<dbReference type="PROSITE" id="PS52004">
    <property type="entry name" value="KS3_2"/>
    <property type="match status" value="1"/>
</dbReference>
<dbReference type="InterPro" id="IPR057326">
    <property type="entry name" value="KR_dom"/>
</dbReference>
<evidence type="ECO:0000256" key="2">
    <source>
        <dbReference type="ARBA" id="ARBA00022450"/>
    </source>
</evidence>
<dbReference type="SUPFAM" id="SSF51735">
    <property type="entry name" value="NAD(P)-binding Rossmann-fold domains"/>
    <property type="match status" value="2"/>
</dbReference>
<dbReference type="InterPro" id="IPR016035">
    <property type="entry name" value="Acyl_Trfase/lysoPLipase"/>
</dbReference>
<dbReference type="Pfam" id="PF16197">
    <property type="entry name" value="KAsynt_C_assoc"/>
    <property type="match status" value="1"/>
</dbReference>
<proteinExistence type="predicted"/>
<dbReference type="Gene3D" id="3.40.366.10">
    <property type="entry name" value="Malonyl-Coenzyme A Acyl Carrier Protein, domain 2"/>
    <property type="match status" value="1"/>
</dbReference>
<dbReference type="Pfam" id="PF00109">
    <property type="entry name" value="ketoacyl-synt"/>
    <property type="match status" value="1"/>
</dbReference>
<dbReference type="InterPro" id="IPR014030">
    <property type="entry name" value="Ketoacyl_synth_N"/>
</dbReference>
<dbReference type="PROSITE" id="PS00606">
    <property type="entry name" value="KS3_1"/>
    <property type="match status" value="1"/>
</dbReference>
<dbReference type="PANTHER" id="PTHR43775:SF51">
    <property type="entry name" value="INACTIVE PHENOLPHTHIOCEROL SYNTHESIS POLYKETIDE SYNTHASE TYPE I PKS1-RELATED"/>
    <property type="match status" value="1"/>
</dbReference>
<dbReference type="Gene3D" id="1.10.1200.10">
    <property type="entry name" value="ACP-like"/>
    <property type="match status" value="1"/>
</dbReference>
<evidence type="ECO:0000256" key="6">
    <source>
        <dbReference type="ARBA" id="ARBA00023268"/>
    </source>
</evidence>
<dbReference type="SUPFAM" id="SSF55048">
    <property type="entry name" value="Probable ACP-binding domain of malonyl-CoA ACP transacylase"/>
    <property type="match status" value="1"/>
</dbReference>
<evidence type="ECO:0000256" key="7">
    <source>
        <dbReference type="ARBA" id="ARBA00023315"/>
    </source>
</evidence>
<dbReference type="SMART" id="SM01294">
    <property type="entry name" value="PKS_PP_betabranch"/>
    <property type="match status" value="1"/>
</dbReference>
<dbReference type="InterPro" id="IPR006162">
    <property type="entry name" value="Ppantetheine_attach_site"/>
</dbReference>
<dbReference type="InterPro" id="IPR016039">
    <property type="entry name" value="Thiolase-like"/>
</dbReference>
<dbReference type="InterPro" id="IPR014043">
    <property type="entry name" value="Acyl_transferase_dom"/>
</dbReference>
<dbReference type="PROSITE" id="PS50075">
    <property type="entry name" value="CARRIER"/>
    <property type="match status" value="1"/>
</dbReference>
<sequence length="1581" mass="166135">MSNEEKLLQYLKRATTELRDANRRVRELEDRANEPVAVVGIGCRYPGGCRSPEELWRFVEAGGDAVTGFPTDRGWDLDRLAELPVREGGFYDEAGRFDPGFFGISPREALAMDPQQRLMLEICWEAVERGGIDPLTLRGSRTGVFVGAMYHDYATGLLETPEVLEGFVGTSNAGSVLSGRVSYSFGLEGPAVTVDTACSSSLVAMHLAAQALRGGECTLALAGGVTVMATPTMFAGSEFDEGMAPDGRCKSFASAADGTAWGEGAGVLLLERLSDARRNGHPVLVVLRASAVNQDGASSGLTAPNGPSQQRVIRQALDNASLSPADVDAVEAHGTGTTLGDPIEAQALLATYGQDRPEGRPLWLGSLKSNLGHTQAAAGVGGVIKMVMAVRHARLPRTLHVDEPSRHVDWSAGAVELLTESRPWPSTGAPRRAGVSSFGVSGTNAHVIIEQAPPAEPAEPAESTEPARPAENVVPPVLPWLVSARSAAGLREQARRLTEFTRREPGLRPLDVAHSLATSRAALDHRAVVLAADRDAFLAGLSALADDTEAADVVRGIASPGDVAFLFTGQGAQRAGMGRELHAAFPVFATALDAVCAAMDAHLERPLRDVMFGDQQALDRTDFAQPALFALEVALFRLLESWGITPDALLGHSVGEVAAAHVAEVLSLDDACALVAARGRLMQALPAGGAMLAVEAAEDDIAVELVGREETVAIAAVNGPAAVVVSGDEDVITDLETAWRDAGRRVKRLTVSHAFHSPRMDAMLDEFAAVVGGLTLRAPRLPIISDLTGQPVDPQQIRQPDYWVRHVRHAVRFADGVATLHEQGVTTFVELGPDGVLSAMARLCLAGKAGTRTTAAFPVLRGDRPEARAALTALALAHVNGVRVDREQVFAGWGGRRVDLPTYPFQHEQFWPVSHRAPAGGDPAGWRYRVTWKPVPAAPHPAPPGTWWLLVPSGEAYDATAADCADAITRAGGTAVHHTVGPEPGDLSRVLEEAAGTGTPDGVLSLLALDERPHPAHPALSAALTATVTLVQVLDKLTVDAPVWTLTRGAVRAVPADSPPNADGHAVWALGRSAALEHPTRWGGLIDLPDALDEPLGDALTTLLTAATEDQVALRADGAFARRLVRDPVGPPRSGGWRPHGTVLITGGTGALGAHVARRLAEQGAEHLVLTSRRGEQAPGAAELAAELHALGARTTVAACDVADRQALRALLLDIPQEFPLTAVVHTAGLGDLTPLSQTTAEHQAAVLAAKVTGARNLHDLCAGTELDAFVLFSSAAATWGGAGQGTYAAANAHLDALARERRALGLPATSIAWGSWQGPGMGDGATAEQLRRRGVLSMDPPAALTALWQAVERSDTDPCVTIAGVDWARFAPAFTIARPSPLLAELPEARPAAPAAPTARGRADTAELRARLTVLPPQQRESELLQLVQTQAALVLGHADSRAVEADRAFRDLGFDSLSAVQMRDRIDTATGLALPATAVFDHPTPAALAGRLLDELFPEGADTGSGSPQDQRIKQTLARIPLSRLREAGLLDILLRLAETGDAGPEHTDTAAEFSADALDAMDGESLLKLVAGDEGDPA</sequence>
<keyword evidence="5" id="KW-0045">Antibiotic biosynthesis</keyword>
<evidence type="ECO:0000256" key="5">
    <source>
        <dbReference type="ARBA" id="ARBA00023194"/>
    </source>
</evidence>
<accession>A0ABT6WAI2</accession>
<dbReference type="Pfam" id="PF08990">
    <property type="entry name" value="Docking"/>
    <property type="match status" value="1"/>
</dbReference>
<dbReference type="CDD" id="cd00833">
    <property type="entry name" value="PKS"/>
    <property type="match status" value="1"/>
</dbReference>
<dbReference type="InterPro" id="IPR036299">
    <property type="entry name" value="Polyketide_synth_docking_sf"/>
</dbReference>
<dbReference type="Gene3D" id="3.40.50.720">
    <property type="entry name" value="NAD(P)-binding Rossmann-like Domain"/>
    <property type="match status" value="1"/>
</dbReference>
<dbReference type="InterPro" id="IPR036736">
    <property type="entry name" value="ACP-like_sf"/>
</dbReference>
<evidence type="ECO:0000256" key="4">
    <source>
        <dbReference type="ARBA" id="ARBA00022679"/>
    </source>
</evidence>
<protein>
    <submittedName>
        <fullName evidence="11">Type I polyketide synthase</fullName>
    </submittedName>
</protein>
<dbReference type="SMART" id="SM00823">
    <property type="entry name" value="PKS_PP"/>
    <property type="match status" value="1"/>
</dbReference>
<dbReference type="InterPro" id="IPR050091">
    <property type="entry name" value="PKS_NRPS_Biosynth_Enz"/>
</dbReference>
<name>A0ABT6WAI2_9ACTN</name>
<dbReference type="PANTHER" id="PTHR43775">
    <property type="entry name" value="FATTY ACID SYNTHASE"/>
    <property type="match status" value="1"/>
</dbReference>
<dbReference type="SUPFAM" id="SSF52151">
    <property type="entry name" value="FabD/lysophospholipase-like"/>
    <property type="match status" value="1"/>
</dbReference>
<dbReference type="Pfam" id="PF08659">
    <property type="entry name" value="KR"/>
    <property type="match status" value="1"/>
</dbReference>
<dbReference type="Gene3D" id="3.40.47.10">
    <property type="match status" value="1"/>
</dbReference>
<reference evidence="11 12" key="1">
    <citation type="submission" date="2023-05" db="EMBL/GenBank/DDBJ databases">
        <title>Streptantibioticus silvisoli sp. nov., acidotolerant actinomycetes 1 from pine litter.</title>
        <authorList>
            <person name="Swiecimska M."/>
            <person name="Golinska P."/>
            <person name="Sangal V."/>
            <person name="Wachnowicz B."/>
            <person name="Goodfellow M."/>
        </authorList>
    </citation>
    <scope>NUCLEOTIDE SEQUENCE [LARGE SCALE GENOMIC DNA]</scope>
    <source>
        <strain evidence="11 12">SL54</strain>
    </source>
</reference>
<keyword evidence="6" id="KW-0511">Multifunctional enzyme</keyword>
<evidence type="ECO:0000256" key="3">
    <source>
        <dbReference type="ARBA" id="ARBA00022553"/>
    </source>
</evidence>
<dbReference type="SUPFAM" id="SSF53901">
    <property type="entry name" value="Thiolase-like"/>
    <property type="match status" value="1"/>
</dbReference>
<keyword evidence="8" id="KW-0175">Coiled coil</keyword>
<evidence type="ECO:0000259" key="9">
    <source>
        <dbReference type="PROSITE" id="PS50075"/>
    </source>
</evidence>
<evidence type="ECO:0000256" key="8">
    <source>
        <dbReference type="SAM" id="Coils"/>
    </source>
</evidence>
<dbReference type="SMART" id="SM00825">
    <property type="entry name" value="PKS_KS"/>
    <property type="match status" value="1"/>
</dbReference>
<dbReference type="InterPro" id="IPR032821">
    <property type="entry name" value="PKS_assoc"/>
</dbReference>
<feature type="domain" description="Ketosynthase family 3 (KS3)" evidence="10">
    <location>
        <begin position="33"/>
        <end position="451"/>
    </location>
</feature>
<keyword evidence="3" id="KW-0597">Phosphoprotein</keyword>
<dbReference type="InterPro" id="IPR001227">
    <property type="entry name" value="Ac_transferase_dom_sf"/>
</dbReference>
<keyword evidence="12" id="KW-1185">Reference proteome</keyword>
<dbReference type="SMART" id="SM00827">
    <property type="entry name" value="PKS_AT"/>
    <property type="match status" value="1"/>
</dbReference>
<dbReference type="InterPro" id="IPR018201">
    <property type="entry name" value="Ketoacyl_synth_AS"/>
</dbReference>
<dbReference type="RefSeq" id="WP_282704908.1">
    <property type="nucleotide sequence ID" value="NZ_JAAGKO020000084.1"/>
</dbReference>
<keyword evidence="4" id="KW-0808">Transferase</keyword>
<gene>
    <name evidence="11" type="ORF">POF43_032235</name>
</gene>
<dbReference type="SUPFAM" id="SSF47336">
    <property type="entry name" value="ACP-like"/>
    <property type="match status" value="1"/>
</dbReference>
<dbReference type="Pfam" id="PF02801">
    <property type="entry name" value="Ketoacyl-synt_C"/>
    <property type="match status" value="1"/>
</dbReference>
<comment type="cofactor">
    <cofactor evidence="1">
        <name>pantetheine 4'-phosphate</name>
        <dbReference type="ChEBI" id="CHEBI:47942"/>
    </cofactor>
</comment>
<dbReference type="InterPro" id="IPR020806">
    <property type="entry name" value="PKS_PP-bd"/>
</dbReference>
<dbReference type="InterPro" id="IPR014031">
    <property type="entry name" value="Ketoacyl_synth_C"/>
</dbReference>
<evidence type="ECO:0000256" key="1">
    <source>
        <dbReference type="ARBA" id="ARBA00001957"/>
    </source>
</evidence>
<dbReference type="InterPro" id="IPR036291">
    <property type="entry name" value="NAD(P)-bd_dom_sf"/>
</dbReference>
<dbReference type="PROSITE" id="PS00012">
    <property type="entry name" value="PHOSPHOPANTETHEINE"/>
    <property type="match status" value="1"/>
</dbReference>
<dbReference type="InterPro" id="IPR015083">
    <property type="entry name" value="NorB/c/GfsB-D-like_docking"/>
</dbReference>
<organism evidence="11 12">
    <name type="scientific">Streptantibioticus silvisoli</name>
    <dbReference type="NCBI Taxonomy" id="2705255"/>
    <lineage>
        <taxon>Bacteria</taxon>
        <taxon>Bacillati</taxon>
        <taxon>Actinomycetota</taxon>
        <taxon>Actinomycetes</taxon>
        <taxon>Kitasatosporales</taxon>
        <taxon>Streptomycetaceae</taxon>
        <taxon>Streptantibioticus</taxon>
    </lineage>
</organism>
<dbReference type="SMART" id="SM00822">
    <property type="entry name" value="PKS_KR"/>
    <property type="match status" value="1"/>
</dbReference>
<dbReference type="InterPro" id="IPR013968">
    <property type="entry name" value="PKS_KR"/>
</dbReference>
<dbReference type="InterPro" id="IPR020841">
    <property type="entry name" value="PKS_Beta-ketoAc_synthase_dom"/>
</dbReference>